<evidence type="ECO:0000313" key="2">
    <source>
        <dbReference type="Proteomes" id="UP000305848"/>
    </source>
</evidence>
<dbReference type="RefSeq" id="WP_137261576.1">
    <property type="nucleotide sequence ID" value="NZ_SZQL01000006.1"/>
</dbReference>
<gene>
    <name evidence="1" type="ORF">FC093_09690</name>
</gene>
<reference evidence="1 2" key="1">
    <citation type="submission" date="2019-05" db="EMBL/GenBank/DDBJ databases">
        <title>Panacibacter sp. strain 17mud1-8 Genome sequencing and assembly.</title>
        <authorList>
            <person name="Chhetri G."/>
        </authorList>
    </citation>
    <scope>NUCLEOTIDE SEQUENCE [LARGE SCALE GENOMIC DNA]</scope>
    <source>
        <strain evidence="1 2">17mud1-8</strain>
    </source>
</reference>
<organism evidence="1 2">
    <name type="scientific">Ilyomonas limi</name>
    <dbReference type="NCBI Taxonomy" id="2575867"/>
    <lineage>
        <taxon>Bacteria</taxon>
        <taxon>Pseudomonadati</taxon>
        <taxon>Bacteroidota</taxon>
        <taxon>Chitinophagia</taxon>
        <taxon>Chitinophagales</taxon>
        <taxon>Chitinophagaceae</taxon>
        <taxon>Ilyomonas</taxon>
    </lineage>
</organism>
<dbReference type="PROSITE" id="PS51257">
    <property type="entry name" value="PROKAR_LIPOPROTEIN"/>
    <property type="match status" value="1"/>
</dbReference>
<name>A0A4U3L5I1_9BACT</name>
<sequence>MLSLNKHFKTIPMKTIRPLTVALGMIACIHSHGDYKLLLKDSTSAATCLIKNTPVVNYKKPVVKTAPDMPFFKDVLDTKRLFW</sequence>
<protein>
    <submittedName>
        <fullName evidence="1">Uncharacterized protein</fullName>
    </submittedName>
</protein>
<accession>A0A4U3L5I1</accession>
<evidence type="ECO:0000313" key="1">
    <source>
        <dbReference type="EMBL" id="TKK68956.1"/>
    </source>
</evidence>
<keyword evidence="2" id="KW-1185">Reference proteome</keyword>
<dbReference type="AlphaFoldDB" id="A0A4U3L5I1"/>
<dbReference type="Proteomes" id="UP000305848">
    <property type="component" value="Unassembled WGS sequence"/>
</dbReference>
<proteinExistence type="predicted"/>
<dbReference type="EMBL" id="SZQL01000006">
    <property type="protein sequence ID" value="TKK68956.1"/>
    <property type="molecule type" value="Genomic_DNA"/>
</dbReference>
<comment type="caution">
    <text evidence="1">The sequence shown here is derived from an EMBL/GenBank/DDBJ whole genome shotgun (WGS) entry which is preliminary data.</text>
</comment>